<dbReference type="InterPro" id="IPR036439">
    <property type="entry name" value="Dockerin_dom_sf"/>
</dbReference>
<dbReference type="OrthoDB" id="28711at2"/>
<dbReference type="InterPro" id="IPR002105">
    <property type="entry name" value="Dockerin_1_rpt"/>
</dbReference>
<feature type="region of interest" description="Disordered" evidence="1">
    <location>
        <begin position="446"/>
        <end position="467"/>
    </location>
</feature>
<dbReference type="GO" id="GO:0004553">
    <property type="term" value="F:hydrolase activity, hydrolyzing O-glycosyl compounds"/>
    <property type="evidence" value="ECO:0007669"/>
    <property type="project" value="InterPro"/>
</dbReference>
<proteinExistence type="predicted"/>
<feature type="chain" id="PRO_5020610257" description="Dockerin domain-containing protein" evidence="2">
    <location>
        <begin position="21"/>
        <end position="657"/>
    </location>
</feature>
<dbReference type="Pfam" id="PF00404">
    <property type="entry name" value="Dockerin_1"/>
    <property type="match status" value="1"/>
</dbReference>
<feature type="domain" description="Dockerin" evidence="3">
    <location>
        <begin position="155"/>
        <end position="221"/>
    </location>
</feature>
<comment type="caution">
    <text evidence="4">The sequence shown here is derived from an EMBL/GenBank/DDBJ whole genome shotgun (WGS) entry which is preliminary data.</text>
</comment>
<sequence>MQRLSIAILALGLAFLPACNTQTQRPVEDIPLEGDTLTVQGFGVRGLLLEVAYDPEALQYLGAEGPLVRETHFASGKLRLVGVGYEKLSGEVLRLRFRVLKPGSRPRWEVQERIAEELRLSWGKASNPTPQGQLSPLSLSPIPSITQQEASPDLAANPLGDLNGNGSVSLTDAVLLTDLLMGTASPTPYRRYHGDLDSNGYADEKDLVRLLRKIVNPNLGAGLEVAPLSLSLNPGESAYLLVGNSGNEALPPLNFQPAPGLTLAEVTPSGYAGRVFQVSATQSVSQGAVLFTAGNAGSRAVAVNSTEPDFLLALEGSPTAPVGGQARVYLTLTPLNGFSGPVSLSLESPPPGIALSPSSLLLGGNAVVAPIALILDPSLLPGDHALTLRAQGGNRIWEASFTLKATDFRLSGDNTLTTVWGSTRSLGVTVVPQNGFNTPLDLALRRQDGTPPPPGVSLGTQSLPPEGGSVSLQVANPTPGDYPLRLEATPQGGGATRTLDFTLSVGYAPEWRVELSWTAAADLDLHLLYPGTPATQHVYWHNPGVCPPAGEACLEGDTPQGPGQETLRFTHAEGSYRVYVHWYFGGGSWNTSGAQVRVYNAGYLVQAFPTPNASSGYDTWWHVLTVDGTGVQPGAGVDATAPQSLSLSPLSLRKKGR</sequence>
<dbReference type="GO" id="GO:0000272">
    <property type="term" value="P:polysaccharide catabolic process"/>
    <property type="evidence" value="ECO:0007669"/>
    <property type="project" value="InterPro"/>
</dbReference>
<evidence type="ECO:0000313" key="4">
    <source>
        <dbReference type="EMBL" id="TBH21181.1"/>
    </source>
</evidence>
<evidence type="ECO:0000313" key="5">
    <source>
        <dbReference type="Proteomes" id="UP000292858"/>
    </source>
</evidence>
<protein>
    <recommendedName>
        <fullName evidence="3">Dockerin domain-containing protein</fullName>
    </recommendedName>
</protein>
<name>A0A4Q9B6T9_9DEIN</name>
<organism evidence="4 5">
    <name type="scientific">Thermus thermamylovorans</name>
    <dbReference type="NCBI Taxonomy" id="2509362"/>
    <lineage>
        <taxon>Bacteria</taxon>
        <taxon>Thermotogati</taxon>
        <taxon>Deinococcota</taxon>
        <taxon>Deinococci</taxon>
        <taxon>Thermales</taxon>
        <taxon>Thermaceae</taxon>
        <taxon>Thermus</taxon>
    </lineage>
</organism>
<keyword evidence="5" id="KW-1185">Reference proteome</keyword>
<dbReference type="InterPro" id="IPR016134">
    <property type="entry name" value="Dockerin_dom"/>
</dbReference>
<evidence type="ECO:0000256" key="1">
    <source>
        <dbReference type="SAM" id="MobiDB-lite"/>
    </source>
</evidence>
<feature type="signal peptide" evidence="2">
    <location>
        <begin position="1"/>
        <end position="20"/>
    </location>
</feature>
<evidence type="ECO:0000259" key="3">
    <source>
        <dbReference type="PROSITE" id="PS51766"/>
    </source>
</evidence>
<evidence type="ECO:0000256" key="2">
    <source>
        <dbReference type="SAM" id="SignalP"/>
    </source>
</evidence>
<dbReference type="SUPFAM" id="SSF63446">
    <property type="entry name" value="Type I dockerin domain"/>
    <property type="match status" value="1"/>
</dbReference>
<dbReference type="Proteomes" id="UP000292858">
    <property type="component" value="Unassembled WGS sequence"/>
</dbReference>
<dbReference type="PROSITE" id="PS51766">
    <property type="entry name" value="DOCKERIN"/>
    <property type="match status" value="1"/>
</dbReference>
<accession>A0A4Q9B6T9</accession>
<dbReference type="RefSeq" id="WP_130840637.1">
    <property type="nucleotide sequence ID" value="NZ_SIJL01000003.1"/>
</dbReference>
<keyword evidence="2" id="KW-0732">Signal</keyword>
<dbReference type="Gene3D" id="1.10.1330.10">
    <property type="entry name" value="Dockerin domain"/>
    <property type="match status" value="1"/>
</dbReference>
<dbReference type="AlphaFoldDB" id="A0A4Q9B6T9"/>
<dbReference type="EMBL" id="SIJL01000003">
    <property type="protein sequence ID" value="TBH21181.1"/>
    <property type="molecule type" value="Genomic_DNA"/>
</dbReference>
<dbReference type="CDD" id="cd14256">
    <property type="entry name" value="Dockerin_I"/>
    <property type="match status" value="1"/>
</dbReference>
<reference evidence="4 5" key="1">
    <citation type="submission" date="2019-02" db="EMBL/GenBank/DDBJ databases">
        <title>Thermus sp. a novel from hot spring.</title>
        <authorList>
            <person name="Zhao Z."/>
        </authorList>
    </citation>
    <scope>NUCLEOTIDE SEQUENCE [LARGE SCALE GENOMIC DNA]</scope>
    <source>
        <strain evidence="4 5">CFH 72773T</strain>
    </source>
</reference>
<gene>
    <name evidence="4" type="ORF">ETP66_03415</name>
</gene>